<feature type="region of interest" description="Disordered" evidence="1">
    <location>
        <begin position="20"/>
        <end position="143"/>
    </location>
</feature>
<proteinExistence type="predicted"/>
<evidence type="ECO:0000256" key="1">
    <source>
        <dbReference type="SAM" id="MobiDB-lite"/>
    </source>
</evidence>
<dbReference type="EMBL" id="HBFR01020434">
    <property type="protein sequence ID" value="CAD8887511.1"/>
    <property type="molecule type" value="Transcribed_RNA"/>
</dbReference>
<protein>
    <submittedName>
        <fullName evidence="2">Uncharacterized protein</fullName>
    </submittedName>
</protein>
<feature type="compositionally biased region" description="Low complexity" evidence="1">
    <location>
        <begin position="33"/>
        <end position="45"/>
    </location>
</feature>
<sequence length="143" mass="15341">MPTISCRSADTVPTECHKTGARSAKFSRRLESSRSTFSRRSASVRCSIRGRRLVSSPTPPALVEGAGEGPGPGGEREMVCWVEEETGGGTELPPPVPDTASGMVPRRTSESALSWPRNSPELERPRLGLMECPEIGAPPRVLD</sequence>
<name>A0A7S1BJ88_9STRA</name>
<reference evidence="2" key="1">
    <citation type="submission" date="2021-01" db="EMBL/GenBank/DDBJ databases">
        <authorList>
            <person name="Corre E."/>
            <person name="Pelletier E."/>
            <person name="Niang G."/>
            <person name="Scheremetjew M."/>
            <person name="Finn R."/>
            <person name="Kale V."/>
            <person name="Holt S."/>
            <person name="Cochrane G."/>
            <person name="Meng A."/>
            <person name="Brown T."/>
            <person name="Cohen L."/>
        </authorList>
    </citation>
    <scope>NUCLEOTIDE SEQUENCE</scope>
    <source>
        <strain evidence="2">308</strain>
    </source>
</reference>
<accession>A0A7S1BJ88</accession>
<gene>
    <name evidence="2" type="ORF">CHYS00102_LOCUS14709</name>
</gene>
<evidence type="ECO:0000313" key="2">
    <source>
        <dbReference type="EMBL" id="CAD8887511.1"/>
    </source>
</evidence>
<dbReference type="AlphaFoldDB" id="A0A7S1BJ88"/>
<organism evidence="2">
    <name type="scientific">Corethron hystrix</name>
    <dbReference type="NCBI Taxonomy" id="216773"/>
    <lineage>
        <taxon>Eukaryota</taxon>
        <taxon>Sar</taxon>
        <taxon>Stramenopiles</taxon>
        <taxon>Ochrophyta</taxon>
        <taxon>Bacillariophyta</taxon>
        <taxon>Coscinodiscophyceae</taxon>
        <taxon>Corethrophycidae</taxon>
        <taxon>Corethrales</taxon>
        <taxon>Corethraceae</taxon>
        <taxon>Corethron</taxon>
    </lineage>
</organism>